<organism evidence="3 4">
    <name type="scientific">Scophthalmus maximus</name>
    <name type="common">Turbot</name>
    <name type="synonym">Psetta maxima</name>
    <dbReference type="NCBI Taxonomy" id="52904"/>
    <lineage>
        <taxon>Eukaryota</taxon>
        <taxon>Metazoa</taxon>
        <taxon>Chordata</taxon>
        <taxon>Craniata</taxon>
        <taxon>Vertebrata</taxon>
        <taxon>Euteleostomi</taxon>
        <taxon>Actinopterygii</taxon>
        <taxon>Neopterygii</taxon>
        <taxon>Teleostei</taxon>
        <taxon>Neoteleostei</taxon>
        <taxon>Acanthomorphata</taxon>
        <taxon>Carangaria</taxon>
        <taxon>Pleuronectiformes</taxon>
        <taxon>Pleuronectoidei</taxon>
        <taxon>Scophthalmidae</taxon>
        <taxon>Scophthalmus</taxon>
    </lineage>
</organism>
<dbReference type="AlphaFoldDB" id="A0A6A4RPW9"/>
<dbReference type="EMBL" id="VEVO01000128">
    <property type="protein sequence ID" value="KAF0022118.1"/>
    <property type="molecule type" value="Genomic_DNA"/>
</dbReference>
<keyword evidence="2" id="KW-1133">Transmembrane helix</keyword>
<comment type="caution">
    <text evidence="3">The sequence shown here is derived from an EMBL/GenBank/DDBJ whole genome shotgun (WGS) entry which is preliminary data.</text>
</comment>
<dbReference type="Proteomes" id="UP000438429">
    <property type="component" value="Unassembled WGS sequence"/>
</dbReference>
<sequence>MLQRLPPQLLRTKQRPVICEVDQEESDDDVDTDVTEPEFPTGAVLGALFVGVVVGAVVVLLVLKKKSHRALNSNKDQPGKTGVSSEESALQTLDEDLSLRHM</sequence>
<evidence type="ECO:0000256" key="2">
    <source>
        <dbReference type="SAM" id="Phobius"/>
    </source>
</evidence>
<evidence type="ECO:0000313" key="3">
    <source>
        <dbReference type="EMBL" id="KAF0022118.1"/>
    </source>
</evidence>
<gene>
    <name evidence="3" type="ORF">F2P81_025629</name>
</gene>
<evidence type="ECO:0000256" key="1">
    <source>
        <dbReference type="SAM" id="MobiDB-lite"/>
    </source>
</evidence>
<feature type="transmembrane region" description="Helical" evidence="2">
    <location>
        <begin position="43"/>
        <end position="63"/>
    </location>
</feature>
<feature type="region of interest" description="Disordered" evidence="1">
    <location>
        <begin position="70"/>
        <end position="102"/>
    </location>
</feature>
<keyword evidence="2" id="KW-0472">Membrane</keyword>
<name>A0A6A4RPW9_SCOMX</name>
<feature type="compositionally biased region" description="Acidic residues" evidence="1">
    <location>
        <begin position="21"/>
        <end position="35"/>
    </location>
</feature>
<evidence type="ECO:0000313" key="4">
    <source>
        <dbReference type="Proteomes" id="UP000438429"/>
    </source>
</evidence>
<accession>A0A6A4RPW9</accession>
<protein>
    <submittedName>
        <fullName evidence="3">Uncharacterized protein</fullName>
    </submittedName>
</protein>
<feature type="region of interest" description="Disordered" evidence="1">
    <location>
        <begin position="16"/>
        <end position="35"/>
    </location>
</feature>
<keyword evidence="2" id="KW-0812">Transmembrane</keyword>
<reference evidence="3 4" key="1">
    <citation type="submission" date="2019-06" db="EMBL/GenBank/DDBJ databases">
        <title>Draft genomes of female and male turbot (Scophthalmus maximus).</title>
        <authorList>
            <person name="Xu H."/>
            <person name="Xu X.-W."/>
            <person name="Shao C."/>
            <person name="Chen S."/>
        </authorList>
    </citation>
    <scope>NUCLEOTIDE SEQUENCE [LARGE SCALE GENOMIC DNA]</scope>
    <source>
        <strain evidence="3">Ysfricsl-2016a</strain>
        <tissue evidence="3">Blood</tissue>
    </source>
</reference>
<proteinExistence type="predicted"/>
<feature type="compositionally biased region" description="Polar residues" evidence="1">
    <location>
        <begin position="70"/>
        <end position="91"/>
    </location>
</feature>